<evidence type="ECO:0000313" key="10">
    <source>
        <dbReference type="EMBL" id="MBV7258767.1"/>
    </source>
</evidence>
<proteinExistence type="predicted"/>
<evidence type="ECO:0000259" key="8">
    <source>
        <dbReference type="Pfam" id="PF01431"/>
    </source>
</evidence>
<feature type="domain" description="Peptidase M13 C-terminal" evidence="8">
    <location>
        <begin position="523"/>
        <end position="728"/>
    </location>
</feature>
<evidence type="ECO:0000259" key="9">
    <source>
        <dbReference type="Pfam" id="PF05649"/>
    </source>
</evidence>
<dbReference type="Pfam" id="PF01431">
    <property type="entry name" value="Peptidase_M13"/>
    <property type="match status" value="1"/>
</dbReference>
<keyword evidence="6" id="KW-0482">Metalloprotease</keyword>
<feature type="domain" description="Peptidase M13 N-terminal" evidence="9">
    <location>
        <begin position="76"/>
        <end position="471"/>
    </location>
</feature>
<dbReference type="AlphaFoldDB" id="A0A9X1F291"/>
<keyword evidence="2" id="KW-0645">Protease</keyword>
<dbReference type="PANTHER" id="PTHR11733:SF167">
    <property type="entry name" value="FI17812P1-RELATED"/>
    <property type="match status" value="1"/>
</dbReference>
<dbReference type="RefSeq" id="WP_218404049.1">
    <property type="nucleotide sequence ID" value="NZ_JAGSPC010000001.1"/>
</dbReference>
<keyword evidence="4" id="KW-0378">Hydrolase</keyword>
<evidence type="ECO:0000256" key="1">
    <source>
        <dbReference type="ARBA" id="ARBA00001947"/>
    </source>
</evidence>
<dbReference type="GO" id="GO:0046872">
    <property type="term" value="F:metal ion binding"/>
    <property type="evidence" value="ECO:0007669"/>
    <property type="project" value="UniProtKB-KW"/>
</dbReference>
<keyword evidence="11" id="KW-1185">Reference proteome</keyword>
<protein>
    <submittedName>
        <fullName evidence="10">M13 family metallopeptidase</fullName>
    </submittedName>
</protein>
<dbReference type="InterPro" id="IPR008753">
    <property type="entry name" value="Peptidase_M13_N"/>
</dbReference>
<keyword evidence="5" id="KW-0862">Zinc</keyword>
<dbReference type="InterPro" id="IPR018497">
    <property type="entry name" value="Peptidase_M13_C"/>
</dbReference>
<dbReference type="Proteomes" id="UP001138681">
    <property type="component" value="Unassembled WGS sequence"/>
</dbReference>
<gene>
    <name evidence="10" type="ORF">KCG46_04145</name>
</gene>
<organism evidence="10 11">
    <name type="scientific">Erythrobacter crassostreae</name>
    <dbReference type="NCBI Taxonomy" id="2828328"/>
    <lineage>
        <taxon>Bacteria</taxon>
        <taxon>Pseudomonadati</taxon>
        <taxon>Pseudomonadota</taxon>
        <taxon>Alphaproteobacteria</taxon>
        <taxon>Sphingomonadales</taxon>
        <taxon>Erythrobacteraceae</taxon>
        <taxon>Erythrobacter/Porphyrobacter group</taxon>
        <taxon>Erythrobacter</taxon>
    </lineage>
</organism>
<feature type="chain" id="PRO_5040876825" evidence="7">
    <location>
        <begin position="24"/>
        <end position="731"/>
    </location>
</feature>
<dbReference type="Pfam" id="PF05649">
    <property type="entry name" value="Peptidase_M13_N"/>
    <property type="match status" value="1"/>
</dbReference>
<evidence type="ECO:0000313" key="11">
    <source>
        <dbReference type="Proteomes" id="UP001138681"/>
    </source>
</evidence>
<dbReference type="GO" id="GO:0016485">
    <property type="term" value="P:protein processing"/>
    <property type="evidence" value="ECO:0007669"/>
    <property type="project" value="TreeGrafter"/>
</dbReference>
<evidence type="ECO:0000256" key="4">
    <source>
        <dbReference type="ARBA" id="ARBA00022801"/>
    </source>
</evidence>
<evidence type="ECO:0000256" key="6">
    <source>
        <dbReference type="ARBA" id="ARBA00023049"/>
    </source>
</evidence>
<comment type="caution">
    <text evidence="10">The sequence shown here is derived from an EMBL/GenBank/DDBJ whole genome shotgun (WGS) entry which is preliminary data.</text>
</comment>
<comment type="cofactor">
    <cofactor evidence="1">
        <name>Zn(2+)</name>
        <dbReference type="ChEBI" id="CHEBI:29105"/>
    </cofactor>
</comment>
<dbReference type="InterPro" id="IPR000718">
    <property type="entry name" value="Peptidase_M13"/>
</dbReference>
<reference evidence="10" key="1">
    <citation type="submission" date="2021-04" db="EMBL/GenBank/DDBJ databases">
        <authorList>
            <person name="Pira H."/>
            <person name="Risdian C."/>
            <person name="Wink J."/>
        </authorList>
    </citation>
    <scope>NUCLEOTIDE SEQUENCE</scope>
    <source>
        <strain evidence="10">WH158</strain>
    </source>
</reference>
<dbReference type="EMBL" id="JAGSPC010000001">
    <property type="protein sequence ID" value="MBV7258767.1"/>
    <property type="molecule type" value="Genomic_DNA"/>
</dbReference>
<sequence>MIRTTKLLLAGTAALALTGTAFANEHAQTHTQGTGEDIHLLEESEVSDAGSETSTPTMDFGSWGVGTSLIDDAVDPGDDFNAFVNGKWIAANEIPADRQRFGAFDMLREGSTRDVRALVQKLVDSDPAPGTQARRIVDAYNAYLDVDAIDASGLAPAQPYMDKIFGATDLEALTKLFGKPGYPSLVSAGVSIDARNPTQYAVSIGFDGMGLPDRDYYLVDSENNLEIRAKYKEYLATVFSAAGYADPANAAEAVYAFERKVAAIEWARQIFRKPTLTYNELTPQDLTALAGDFPIATLLESAQLAGQSRYLAAQLPPTDEEIEEAGLTPEQIEMIGGGLPAMMELLTETPLATLQAYMAKSFLSSNAALLSSDLDAANFDFYGKTISGREQQQERWKRAISSVEGSIGEQLGALYVEQYFPPDSKARMDELVANLTKAMSAALDENEWMTPATIAEARSKLEGFVPMIGYPDEFKTYDGLEISATDPLANRMATANWNNADMLSRLGTDVDPTEWGMFPQTVNAYYSPLTNRIVFPAAILQPPFFNGSADPAVNYGGIGAVIGHEIGHGYDDQGSQFDATGTLRNWWQDEDREGFVKFTDQMGDFIKSYCPVEGSNGPECLRPGQSMGETLGDVVGLQMAYRAYRMSLGGEEAPVIDGLTGDQRFFLGYAQIWRGMEREESLRNRVMTANHPPGEFRLNNAVRHSDAWYKAFNVTEGDALYLPPEERVRIW</sequence>
<accession>A0A9X1F291</accession>
<keyword evidence="7" id="KW-0732">Signal</keyword>
<dbReference type="GO" id="GO:0005886">
    <property type="term" value="C:plasma membrane"/>
    <property type="evidence" value="ECO:0007669"/>
    <property type="project" value="TreeGrafter"/>
</dbReference>
<dbReference type="CDD" id="cd08662">
    <property type="entry name" value="M13"/>
    <property type="match status" value="1"/>
</dbReference>
<feature type="signal peptide" evidence="7">
    <location>
        <begin position="1"/>
        <end position="23"/>
    </location>
</feature>
<name>A0A9X1F291_9SPHN</name>
<evidence type="ECO:0000256" key="3">
    <source>
        <dbReference type="ARBA" id="ARBA00022723"/>
    </source>
</evidence>
<dbReference type="PANTHER" id="PTHR11733">
    <property type="entry name" value="ZINC METALLOPROTEASE FAMILY M13 NEPRILYSIN-RELATED"/>
    <property type="match status" value="1"/>
</dbReference>
<dbReference type="PROSITE" id="PS51885">
    <property type="entry name" value="NEPRILYSIN"/>
    <property type="match status" value="1"/>
</dbReference>
<evidence type="ECO:0000256" key="7">
    <source>
        <dbReference type="SAM" id="SignalP"/>
    </source>
</evidence>
<evidence type="ECO:0000256" key="2">
    <source>
        <dbReference type="ARBA" id="ARBA00022670"/>
    </source>
</evidence>
<keyword evidence="3" id="KW-0479">Metal-binding</keyword>
<dbReference type="GO" id="GO:0004222">
    <property type="term" value="F:metalloendopeptidase activity"/>
    <property type="evidence" value="ECO:0007669"/>
    <property type="project" value="InterPro"/>
</dbReference>
<evidence type="ECO:0000256" key="5">
    <source>
        <dbReference type="ARBA" id="ARBA00022833"/>
    </source>
</evidence>